<dbReference type="GO" id="GO:0008541">
    <property type="term" value="C:proteasome regulatory particle, lid subcomplex"/>
    <property type="evidence" value="ECO:0007669"/>
    <property type="project" value="TreeGrafter"/>
</dbReference>
<evidence type="ECO:0000256" key="2">
    <source>
        <dbReference type="ARBA" id="ARBA00022942"/>
    </source>
</evidence>
<dbReference type="SUPFAM" id="SSF81901">
    <property type="entry name" value="HCP-like"/>
    <property type="match status" value="1"/>
</dbReference>
<dbReference type="Pfam" id="PF01399">
    <property type="entry name" value="PCI"/>
    <property type="match status" value="1"/>
</dbReference>
<dbReference type="InterPro" id="IPR050756">
    <property type="entry name" value="CSN3"/>
</dbReference>
<accession>A0A2D0XHS5</accession>
<dbReference type="SMART" id="SM00088">
    <property type="entry name" value="PINT"/>
    <property type="match status" value="1"/>
</dbReference>
<keyword evidence="2" id="KW-0647">Proteasome</keyword>
<dbReference type="Pfam" id="PF08375">
    <property type="entry name" value="Rpn3_C"/>
    <property type="match status" value="1"/>
</dbReference>
<sequence length="502" mass="56170">MSTPAPAVASDVEMSLEATAPPATPVDPAVTVIADVKHNLVLLERAVSTVEPRFTARVLRTITSLRKRVDGEILSKAVEESYPKDSASKSLLLSFLPSSGSGSMEVDIPAPVVGAAKSSSEVLPEIDTYLRLLVIIWLIDQKSYDKGIQLVNDTVTKVQSSNRRTSDQLAARVYFYYGRLYELTDRLAEIRPTLLAAQRTAAIRHDDDSEATLQNLLLRNYFHYNLYDQADKLVSKTTFPASAANHQLARYLYYLGRIRAVQLNYTEAHSHLQQAIRRAPPAAIAAGFQQNVYKFFIVVELLMGDIPERSIFRQPVLRKALTPYFHIVQAVRIGDLSLFQTHLATHAAQFRSDATYTLILRLRHNVIKTGVRRISLSYARISLADVCVKLSLESEADAEYIVAKAIRDGVIDASIDHEGGWVKSREAGDVYQTDEPQKAFDQRIKYCLQLHNDSVKAMRYPLNSNRGELDSNQEARGRERELANVIAEGGADEDDEDLMDEY</sequence>
<protein>
    <recommendedName>
        <fullName evidence="3">26S proteasome regulatory subunit RPN3</fullName>
    </recommendedName>
</protein>
<dbReference type="GO" id="GO:0006511">
    <property type="term" value="P:ubiquitin-dependent protein catabolic process"/>
    <property type="evidence" value="ECO:0007669"/>
    <property type="project" value="TreeGrafter"/>
</dbReference>
<dbReference type="PANTHER" id="PTHR10758:SF2">
    <property type="entry name" value="26S PROTEASOME NON-ATPASE REGULATORY SUBUNIT 3"/>
    <property type="match status" value="1"/>
</dbReference>
<feature type="domain" description="PCI" evidence="4">
    <location>
        <begin position="249"/>
        <end position="429"/>
    </location>
</feature>
<name>A0A2D0XHS5_9BASI</name>
<dbReference type="InterPro" id="IPR036390">
    <property type="entry name" value="WH_DNA-bd_sf"/>
</dbReference>
<dbReference type="EMBL" id="KY000258">
    <property type="protein sequence ID" value="ASF90209.1"/>
    <property type="molecule type" value="Genomic_DNA"/>
</dbReference>
<evidence type="ECO:0000259" key="4">
    <source>
        <dbReference type="PROSITE" id="PS50250"/>
    </source>
</evidence>
<dbReference type="GO" id="GO:0042176">
    <property type="term" value="P:regulation of protein catabolic process"/>
    <property type="evidence" value="ECO:0007669"/>
    <property type="project" value="InterPro"/>
</dbReference>
<organism evidence="5">
    <name type="scientific">Bartheletia paradoxa</name>
    <dbReference type="NCBI Taxonomy" id="669517"/>
    <lineage>
        <taxon>Eukaryota</taxon>
        <taxon>Fungi</taxon>
        <taxon>Dikarya</taxon>
        <taxon>Basidiomycota</taxon>
        <taxon>Agaricomycotina</taxon>
        <taxon>Bartheletiomycetes</taxon>
        <taxon>Bartheletiales</taxon>
        <taxon>Bartheletiaceae</taxon>
        <taxon>Bartheletia</taxon>
    </lineage>
</organism>
<dbReference type="GO" id="GO:0030234">
    <property type="term" value="F:enzyme regulator activity"/>
    <property type="evidence" value="ECO:0007669"/>
    <property type="project" value="InterPro"/>
</dbReference>
<dbReference type="SMART" id="SM00753">
    <property type="entry name" value="PAM"/>
    <property type="match status" value="1"/>
</dbReference>
<dbReference type="FunFam" id="1.25.40.570:FF:000009">
    <property type="entry name" value="26S proteasome non-ATPase regulatory subunit 3"/>
    <property type="match status" value="1"/>
</dbReference>
<dbReference type="PANTHER" id="PTHR10758">
    <property type="entry name" value="26S PROTEASOME NON-ATPASE REGULATORY SUBUNIT 3/COP9 SIGNALOSOME COMPLEX SUBUNIT 3"/>
    <property type="match status" value="1"/>
</dbReference>
<dbReference type="InterPro" id="IPR013586">
    <property type="entry name" value="PSMD3_C"/>
</dbReference>
<reference evidence="5" key="1">
    <citation type="submission" date="2016-10" db="EMBL/GenBank/DDBJ databases">
        <title>Phylogenomic data for the living fossil Bartheletia paradoxa suggests that the early evolutionary history of major basidiomycete lineages might not be bifurcate.</title>
        <authorList>
            <person name="Mishra B."/>
            <person name="Choi Y.-J."/>
            <person name="Bauer R."/>
            <person name="Thines M."/>
        </authorList>
    </citation>
    <scope>NUCLEOTIDE SEQUENCE</scope>
</reference>
<evidence type="ECO:0000313" key="5">
    <source>
        <dbReference type="EMBL" id="ASF90209.1"/>
    </source>
</evidence>
<dbReference type="PROSITE" id="PS50250">
    <property type="entry name" value="PCI"/>
    <property type="match status" value="1"/>
</dbReference>
<dbReference type="Pfam" id="PF25573">
    <property type="entry name" value="TPR_PSMD3_N"/>
    <property type="match status" value="1"/>
</dbReference>
<dbReference type="InterPro" id="IPR057985">
    <property type="entry name" value="TPR_PSMD3_N"/>
</dbReference>
<dbReference type="Gene3D" id="1.25.40.570">
    <property type="match status" value="1"/>
</dbReference>
<evidence type="ECO:0000256" key="3">
    <source>
        <dbReference type="ARBA" id="ARBA00075103"/>
    </source>
</evidence>
<comment type="similarity">
    <text evidence="1">Belongs to the proteasome subunit S3 family.</text>
</comment>
<dbReference type="SUPFAM" id="SSF46785">
    <property type="entry name" value="Winged helix' DNA-binding domain"/>
    <property type="match status" value="1"/>
</dbReference>
<evidence type="ECO:0000256" key="1">
    <source>
        <dbReference type="ARBA" id="ARBA00007912"/>
    </source>
</evidence>
<dbReference type="InterPro" id="IPR000717">
    <property type="entry name" value="PCI_dom"/>
</dbReference>
<dbReference type="AlphaFoldDB" id="A0A2D0XHS5"/>
<gene>
    <name evidence="5" type="ORF">SPAR04377</name>
</gene>
<proteinExistence type="inferred from homology"/>